<gene>
    <name evidence="1" type="ORF">HDG69_001908</name>
</gene>
<evidence type="ECO:0000313" key="2">
    <source>
        <dbReference type="Proteomes" id="UP000757540"/>
    </source>
</evidence>
<reference evidence="1 2" key="1">
    <citation type="submission" date="2020-05" db="EMBL/GenBank/DDBJ databases">
        <title>Genomic Encyclopedia of Type Strains, Phase III (KMG-III): the genomes of soil and plant-associated and newly described type strains.</title>
        <authorList>
            <person name="Whitman W."/>
        </authorList>
    </citation>
    <scope>NUCLEOTIDE SEQUENCE [LARGE SCALE GENOMIC DNA]</scope>
    <source>
        <strain evidence="1 2">KCTC 19046</strain>
    </source>
</reference>
<protein>
    <recommendedName>
        <fullName evidence="3">EcsC family protein</fullName>
    </recommendedName>
</protein>
<proteinExistence type="predicted"/>
<comment type="caution">
    <text evidence="1">The sequence shown here is derived from an EMBL/GenBank/DDBJ whole genome shotgun (WGS) entry which is preliminary data.</text>
</comment>
<dbReference type="RefSeq" id="WP_246256403.1">
    <property type="nucleotide sequence ID" value="NZ_BAAAML010000006.1"/>
</dbReference>
<keyword evidence="2" id="KW-1185">Reference proteome</keyword>
<organism evidence="1 2">
    <name type="scientific">Isoptericola halotolerans</name>
    <dbReference type="NCBI Taxonomy" id="300560"/>
    <lineage>
        <taxon>Bacteria</taxon>
        <taxon>Bacillati</taxon>
        <taxon>Actinomycetota</taxon>
        <taxon>Actinomycetes</taxon>
        <taxon>Micrococcales</taxon>
        <taxon>Promicromonosporaceae</taxon>
        <taxon>Isoptericola</taxon>
    </lineage>
</organism>
<evidence type="ECO:0000313" key="1">
    <source>
        <dbReference type="EMBL" id="NOV97333.1"/>
    </source>
</evidence>
<sequence>MSPSDATPEGGREVESWTRYRPTPLLDSLLDKAVTIPSAAIHQHVDSVRRRNPEADPARVIRILEREYVTVVSTTGGAVGAAAAAPAVGTTAAAVLTTSDIATFFATSAAFSLAVADVHGVAIDDVGRRRALLLASVLGEGGARDVQRAAEGSQLAWGKVLLTSMPQTAIKRVNNVLTHRFLKRQVAKQGTLALGRMIPFGVGAVVGFAGGRALGHGVVAQSRTAFGPPPPHFPRVIENERAAIEAGTAVGRRPVRFRRFRRRGSAISDDDGAYPGA</sequence>
<dbReference type="EMBL" id="JABEZU010000002">
    <property type="protein sequence ID" value="NOV97333.1"/>
    <property type="molecule type" value="Genomic_DNA"/>
</dbReference>
<evidence type="ECO:0008006" key="3">
    <source>
        <dbReference type="Google" id="ProtNLM"/>
    </source>
</evidence>
<accession>A0ABX2A6W4</accession>
<name>A0ABX2A6W4_9MICO</name>
<dbReference type="Proteomes" id="UP000757540">
    <property type="component" value="Unassembled WGS sequence"/>
</dbReference>